<evidence type="ECO:0000256" key="3">
    <source>
        <dbReference type="ARBA" id="ARBA00022960"/>
    </source>
</evidence>
<keyword evidence="6" id="KW-0472">Membrane</keyword>
<dbReference type="Pfam" id="PF04085">
    <property type="entry name" value="MreC"/>
    <property type="match status" value="1"/>
</dbReference>
<evidence type="ECO:0000256" key="2">
    <source>
        <dbReference type="ARBA" id="ARBA00013855"/>
    </source>
</evidence>
<dbReference type="GO" id="GO:0005886">
    <property type="term" value="C:plasma membrane"/>
    <property type="evidence" value="ECO:0007669"/>
    <property type="project" value="TreeGrafter"/>
</dbReference>
<evidence type="ECO:0000256" key="4">
    <source>
        <dbReference type="ARBA" id="ARBA00032089"/>
    </source>
</evidence>
<dbReference type="InterPro" id="IPR055342">
    <property type="entry name" value="MreC_beta-barrel_core"/>
</dbReference>
<dbReference type="Gene3D" id="2.40.10.340">
    <property type="entry name" value="Rod shape-determining protein MreC, domain 1"/>
    <property type="match status" value="1"/>
</dbReference>
<sequence length="311" mass="34274">MDDGVRFSRPFYISLLVICVVLIIFDRPAQRSELLSTARARFNDVAAPVLELTAQPMRGIGNIGPWWRRQIELARENQQLREDLSELRAWRDVALSLRDRTQAYEEALNVQAPSSRRRITAWTVAERSGPFVRARLIGVGAEDGVREGYPALNIYGLIGRTVDVGRQSARILLLTDLNSRVAVMADRSNARALLVGDNSDFPRLEYLGREPDLVEGDRIVTSGDDNVMPRGLPVGEAVRDRDGRWRVALYSRAAPTDLVWIWPFQPIEPPEADPVEDADAAAPPAEEPPAVAAADDSPTAPSADDDDTGGG</sequence>
<evidence type="ECO:0000313" key="9">
    <source>
        <dbReference type="Proteomes" id="UP000245168"/>
    </source>
</evidence>
<feature type="region of interest" description="Disordered" evidence="5">
    <location>
        <begin position="267"/>
        <end position="311"/>
    </location>
</feature>
<dbReference type="InterPro" id="IPR042177">
    <property type="entry name" value="Cell/Rod_1"/>
</dbReference>
<accession>A0A2U2BST7</accession>
<dbReference type="PANTHER" id="PTHR34138:SF1">
    <property type="entry name" value="CELL SHAPE-DETERMINING PROTEIN MREC"/>
    <property type="match status" value="1"/>
</dbReference>
<evidence type="ECO:0000256" key="1">
    <source>
        <dbReference type="ARBA" id="ARBA00009369"/>
    </source>
</evidence>
<evidence type="ECO:0000313" key="8">
    <source>
        <dbReference type="EMBL" id="PWE17056.1"/>
    </source>
</evidence>
<evidence type="ECO:0000256" key="6">
    <source>
        <dbReference type="SAM" id="Phobius"/>
    </source>
</evidence>
<reference evidence="9" key="1">
    <citation type="submission" date="2018-05" db="EMBL/GenBank/DDBJ databases">
        <authorList>
            <person name="Liu B.-T."/>
        </authorList>
    </citation>
    <scope>NUCLEOTIDE SEQUENCE [LARGE SCALE GENOMIC DNA]</scope>
    <source>
        <strain evidence="9">WD6-1</strain>
    </source>
</reference>
<evidence type="ECO:0000259" key="7">
    <source>
        <dbReference type="Pfam" id="PF04085"/>
    </source>
</evidence>
<feature type="domain" description="Rod shape-determining protein MreC beta-barrel core" evidence="7">
    <location>
        <begin position="127"/>
        <end position="238"/>
    </location>
</feature>
<gene>
    <name evidence="8" type="ORF">DDZ18_10165</name>
</gene>
<dbReference type="InterPro" id="IPR042175">
    <property type="entry name" value="Cell/Rod_MreC_2"/>
</dbReference>
<protein>
    <recommendedName>
        <fullName evidence="2">Cell shape-determining protein MreC</fullName>
    </recommendedName>
    <alternativeName>
        <fullName evidence="4">Cell shape protein MreC</fullName>
    </alternativeName>
</protein>
<dbReference type="Gene3D" id="2.40.10.350">
    <property type="entry name" value="Rod shape-determining protein MreC, domain 2"/>
    <property type="match status" value="1"/>
</dbReference>
<dbReference type="OrthoDB" id="8478127at2"/>
<comment type="similarity">
    <text evidence="1">Belongs to the MreC family.</text>
</comment>
<dbReference type="RefSeq" id="WP_109253280.1">
    <property type="nucleotide sequence ID" value="NZ_QEXV01000004.1"/>
</dbReference>
<feature type="compositionally biased region" description="Acidic residues" evidence="5">
    <location>
        <begin position="270"/>
        <end position="279"/>
    </location>
</feature>
<dbReference type="Proteomes" id="UP000245168">
    <property type="component" value="Unassembled WGS sequence"/>
</dbReference>
<keyword evidence="6" id="KW-1133">Transmembrane helix</keyword>
<comment type="caution">
    <text evidence="8">The sequence shown here is derived from an EMBL/GenBank/DDBJ whole genome shotgun (WGS) entry which is preliminary data.</text>
</comment>
<keyword evidence="9" id="KW-1185">Reference proteome</keyword>
<dbReference type="GO" id="GO:0008360">
    <property type="term" value="P:regulation of cell shape"/>
    <property type="evidence" value="ECO:0007669"/>
    <property type="project" value="UniProtKB-KW"/>
</dbReference>
<feature type="transmembrane region" description="Helical" evidence="6">
    <location>
        <begin position="6"/>
        <end position="25"/>
    </location>
</feature>
<dbReference type="PANTHER" id="PTHR34138">
    <property type="entry name" value="CELL SHAPE-DETERMINING PROTEIN MREC"/>
    <property type="match status" value="1"/>
</dbReference>
<evidence type="ECO:0000256" key="5">
    <source>
        <dbReference type="SAM" id="MobiDB-lite"/>
    </source>
</evidence>
<proteinExistence type="inferred from homology"/>
<dbReference type="InterPro" id="IPR007221">
    <property type="entry name" value="MreC"/>
</dbReference>
<name>A0A2U2BST7_9PROT</name>
<keyword evidence="3" id="KW-0133">Cell shape</keyword>
<keyword evidence="6" id="KW-0812">Transmembrane</keyword>
<organism evidence="8 9">
    <name type="scientific">Marinicauda salina</name>
    <dbReference type="NCBI Taxonomy" id="2135793"/>
    <lineage>
        <taxon>Bacteria</taxon>
        <taxon>Pseudomonadati</taxon>
        <taxon>Pseudomonadota</taxon>
        <taxon>Alphaproteobacteria</taxon>
        <taxon>Maricaulales</taxon>
        <taxon>Maricaulaceae</taxon>
        <taxon>Marinicauda</taxon>
    </lineage>
</organism>
<feature type="compositionally biased region" description="Low complexity" evidence="5">
    <location>
        <begin position="280"/>
        <end position="302"/>
    </location>
</feature>
<dbReference type="AlphaFoldDB" id="A0A2U2BST7"/>
<dbReference type="EMBL" id="QEXV01000004">
    <property type="protein sequence ID" value="PWE17056.1"/>
    <property type="molecule type" value="Genomic_DNA"/>
</dbReference>